<keyword evidence="2" id="KW-0808">Transferase</keyword>
<evidence type="ECO:0000313" key="5">
    <source>
        <dbReference type="EMBL" id="PVX28891.1"/>
    </source>
</evidence>
<dbReference type="InterPro" id="IPR029063">
    <property type="entry name" value="SAM-dependent_MTases_sf"/>
</dbReference>
<dbReference type="Proteomes" id="UP000245890">
    <property type="component" value="Unassembled WGS sequence"/>
</dbReference>
<accession>A0A2U0SC75</accession>
<dbReference type="Pfam" id="PF13649">
    <property type="entry name" value="Methyltransf_25"/>
    <property type="match status" value="1"/>
</dbReference>
<dbReference type="EMBL" id="QENQ01000001">
    <property type="protein sequence ID" value="PVX28891.1"/>
    <property type="molecule type" value="Genomic_DNA"/>
</dbReference>
<keyword evidence="3" id="KW-0949">S-adenosyl-L-methionine</keyword>
<dbReference type="CDD" id="cd02440">
    <property type="entry name" value="AdoMet_MTases"/>
    <property type="match status" value="1"/>
</dbReference>
<organism evidence="5 6">
    <name type="scientific">Sphingomonas pokkalii</name>
    <dbReference type="NCBI Taxonomy" id="2175090"/>
    <lineage>
        <taxon>Bacteria</taxon>
        <taxon>Pseudomonadati</taxon>
        <taxon>Pseudomonadota</taxon>
        <taxon>Alphaproteobacteria</taxon>
        <taxon>Sphingomonadales</taxon>
        <taxon>Sphingomonadaceae</taxon>
        <taxon>Sphingomonas</taxon>
    </lineage>
</organism>
<dbReference type="PANTHER" id="PTHR43464:SF19">
    <property type="entry name" value="UBIQUINONE BIOSYNTHESIS O-METHYLTRANSFERASE, MITOCHONDRIAL"/>
    <property type="match status" value="1"/>
</dbReference>
<protein>
    <recommendedName>
        <fullName evidence="4">Methyltransferase domain-containing protein</fullName>
    </recommendedName>
</protein>
<dbReference type="AlphaFoldDB" id="A0A2U0SC75"/>
<name>A0A2U0SC75_9SPHN</name>
<evidence type="ECO:0000256" key="2">
    <source>
        <dbReference type="ARBA" id="ARBA00022679"/>
    </source>
</evidence>
<reference evidence="5 6" key="1">
    <citation type="submission" date="2018-05" db="EMBL/GenBank/DDBJ databases">
        <title>Description of Sphingomonas pokkalii sp nov, isolated from the rhizosphere of saline tolerant pokkali rice and its draft genome analysis.</title>
        <authorList>
            <person name="Menon R."/>
            <person name="Kumari S."/>
            <person name="Rameshkumar N."/>
        </authorList>
    </citation>
    <scope>NUCLEOTIDE SEQUENCE [LARGE SCALE GENOMIC DNA]</scope>
    <source>
        <strain evidence="5 6">L3B27</strain>
    </source>
</reference>
<keyword evidence="1" id="KW-0489">Methyltransferase</keyword>
<feature type="domain" description="Methyltransferase" evidence="4">
    <location>
        <begin position="87"/>
        <end position="180"/>
    </location>
</feature>
<comment type="caution">
    <text evidence="5">The sequence shown here is derived from an EMBL/GenBank/DDBJ whole genome shotgun (WGS) entry which is preliminary data.</text>
</comment>
<evidence type="ECO:0000256" key="3">
    <source>
        <dbReference type="ARBA" id="ARBA00022691"/>
    </source>
</evidence>
<proteinExistence type="predicted"/>
<sequence length="290" mass="32152">MSGHALLNSVDGLYGQFVHVSAALANCLDQAAISALGYDAIAPAWLRYRVQGTPDLTTYVEAGRLSRASIAASLNLIGRRLGEFPRILDFGCGCGRTLRWMRDLTREATVWGVDIDAEAIDWCRGHIGPARFEVTNPVPPLPFPDNSFDLIYALSVFTHLDYPGQIAWLTELRRVLAPGGIVLLTFLGYTPEKYAARPHGAPLRLFNERIMASASLDIWSFLEPAEVEQLDRDGFVFLPYRDSPRDAPYGVAYHRPEHVHDAFGKILPLVSYVPDGFCDYLDAALFQKPG</sequence>
<evidence type="ECO:0000256" key="1">
    <source>
        <dbReference type="ARBA" id="ARBA00022603"/>
    </source>
</evidence>
<dbReference type="GO" id="GO:0032259">
    <property type="term" value="P:methylation"/>
    <property type="evidence" value="ECO:0007669"/>
    <property type="project" value="UniProtKB-KW"/>
</dbReference>
<gene>
    <name evidence="5" type="ORF">DD559_05720</name>
</gene>
<dbReference type="SUPFAM" id="SSF53335">
    <property type="entry name" value="S-adenosyl-L-methionine-dependent methyltransferases"/>
    <property type="match status" value="1"/>
</dbReference>
<dbReference type="RefSeq" id="WP_116468334.1">
    <property type="nucleotide sequence ID" value="NZ_QENQ01000001.1"/>
</dbReference>
<evidence type="ECO:0000313" key="6">
    <source>
        <dbReference type="Proteomes" id="UP000245890"/>
    </source>
</evidence>
<evidence type="ECO:0000259" key="4">
    <source>
        <dbReference type="Pfam" id="PF13649"/>
    </source>
</evidence>
<dbReference type="Gene3D" id="3.40.50.150">
    <property type="entry name" value="Vaccinia Virus protein VP39"/>
    <property type="match status" value="1"/>
</dbReference>
<dbReference type="GO" id="GO:0008757">
    <property type="term" value="F:S-adenosylmethionine-dependent methyltransferase activity"/>
    <property type="evidence" value="ECO:0007669"/>
    <property type="project" value="InterPro"/>
</dbReference>
<dbReference type="OrthoDB" id="7628122at2"/>
<dbReference type="InterPro" id="IPR041698">
    <property type="entry name" value="Methyltransf_25"/>
</dbReference>
<keyword evidence="6" id="KW-1185">Reference proteome</keyword>
<dbReference type="PANTHER" id="PTHR43464">
    <property type="entry name" value="METHYLTRANSFERASE"/>
    <property type="match status" value="1"/>
</dbReference>